<reference evidence="3 4" key="1">
    <citation type="submission" date="2016-10" db="EMBL/GenBank/DDBJ databases">
        <authorList>
            <person name="de Groot N.N."/>
        </authorList>
    </citation>
    <scope>NUCLEOTIDE SEQUENCE [LARGE SCALE GENOMIC DNA]</scope>
    <source>
        <strain evidence="3 4">CGMCC 1.9167</strain>
    </source>
</reference>
<feature type="domain" description="PilZ" evidence="2">
    <location>
        <begin position="41"/>
        <end position="115"/>
    </location>
</feature>
<feature type="region of interest" description="Disordered" evidence="1">
    <location>
        <begin position="1"/>
        <end position="22"/>
    </location>
</feature>
<dbReference type="AlphaFoldDB" id="A0A1I6GVK4"/>
<organism evidence="3 4">
    <name type="scientific">Marinobacter daqiaonensis</name>
    <dbReference type="NCBI Taxonomy" id="650891"/>
    <lineage>
        <taxon>Bacteria</taxon>
        <taxon>Pseudomonadati</taxon>
        <taxon>Pseudomonadota</taxon>
        <taxon>Gammaproteobacteria</taxon>
        <taxon>Pseudomonadales</taxon>
        <taxon>Marinobacteraceae</taxon>
        <taxon>Marinobacter</taxon>
    </lineage>
</organism>
<dbReference type="STRING" id="650891.SAMN05216203_0516"/>
<protein>
    <submittedName>
        <fullName evidence="3">PilZ domain-containing protein</fullName>
    </submittedName>
</protein>
<dbReference type="OrthoDB" id="6182366at2"/>
<name>A0A1I6GVK4_9GAMM</name>
<gene>
    <name evidence="3" type="ORF">SAMN05216203_0516</name>
</gene>
<dbReference type="Gene3D" id="2.40.10.220">
    <property type="entry name" value="predicted glycosyltransferase like domains"/>
    <property type="match status" value="1"/>
</dbReference>
<dbReference type="RefSeq" id="WP_092008730.1">
    <property type="nucleotide sequence ID" value="NZ_FOYW01000001.1"/>
</dbReference>
<dbReference type="InterPro" id="IPR009875">
    <property type="entry name" value="PilZ_domain"/>
</dbReference>
<evidence type="ECO:0000256" key="1">
    <source>
        <dbReference type="SAM" id="MobiDB-lite"/>
    </source>
</evidence>
<evidence type="ECO:0000313" key="3">
    <source>
        <dbReference type="EMBL" id="SFR46220.1"/>
    </source>
</evidence>
<evidence type="ECO:0000313" key="4">
    <source>
        <dbReference type="Proteomes" id="UP000198644"/>
    </source>
</evidence>
<dbReference type="EMBL" id="FOYW01000001">
    <property type="protein sequence ID" value="SFR46220.1"/>
    <property type="molecule type" value="Genomic_DNA"/>
</dbReference>
<keyword evidence="4" id="KW-1185">Reference proteome</keyword>
<accession>A0A1I6GVK4</accession>
<dbReference type="Pfam" id="PF07238">
    <property type="entry name" value="PilZ"/>
    <property type="match status" value="1"/>
</dbReference>
<dbReference type="Proteomes" id="UP000198644">
    <property type="component" value="Unassembled WGS sequence"/>
</dbReference>
<proteinExistence type="predicted"/>
<evidence type="ECO:0000259" key="2">
    <source>
        <dbReference type="Pfam" id="PF07238"/>
    </source>
</evidence>
<sequence length="135" mass="14559">MTDHSDPYSFGNGNEAAGQDQRGEFRLVGRAEVRLELESAEPGGLDQARVVEASSSDVSPGGLRVVIPEPLVEGALLTVAVRLDGFAEPCNLTAEVVWCRAMDSGRWQSGMRILETGDGDYLMWMEALAEAMDAE</sequence>
<dbReference type="GO" id="GO:0035438">
    <property type="term" value="F:cyclic-di-GMP binding"/>
    <property type="evidence" value="ECO:0007669"/>
    <property type="project" value="InterPro"/>
</dbReference>